<dbReference type="NCBIfam" id="TIGR01439">
    <property type="entry name" value="lp_hng_hel_AbrB"/>
    <property type="match status" value="1"/>
</dbReference>
<dbReference type="PANTHER" id="PTHR36432">
    <property type="match status" value="1"/>
</dbReference>
<keyword evidence="4" id="KW-1185">Reference proteome</keyword>
<dbReference type="InterPro" id="IPR037914">
    <property type="entry name" value="SpoVT-AbrB_sf"/>
</dbReference>
<dbReference type="InterPro" id="IPR007159">
    <property type="entry name" value="SpoVT-AbrB_dom"/>
</dbReference>
<gene>
    <name evidence="3" type="ORF">H8695_08750</name>
</gene>
<keyword evidence="1" id="KW-0238">DNA-binding</keyword>
<comment type="caution">
    <text evidence="3">The sequence shown here is derived from an EMBL/GenBank/DDBJ whole genome shotgun (WGS) entry which is preliminary data.</text>
</comment>
<organism evidence="3 4">
    <name type="scientific">Feifania hominis</name>
    <dbReference type="NCBI Taxonomy" id="2763660"/>
    <lineage>
        <taxon>Bacteria</taxon>
        <taxon>Bacillati</taxon>
        <taxon>Bacillota</taxon>
        <taxon>Clostridia</taxon>
        <taxon>Eubacteriales</taxon>
        <taxon>Feifaniaceae</taxon>
        <taxon>Feifania</taxon>
    </lineage>
</organism>
<evidence type="ECO:0000256" key="1">
    <source>
        <dbReference type="PROSITE-ProRule" id="PRU01076"/>
    </source>
</evidence>
<dbReference type="RefSeq" id="WP_430413290.1">
    <property type="nucleotide sequence ID" value="NZ_JACRSP010000003.1"/>
</dbReference>
<dbReference type="AlphaFoldDB" id="A0A926DEQ8"/>
<dbReference type="EMBL" id="JACRSP010000003">
    <property type="protein sequence ID" value="MBC8536773.1"/>
    <property type="molecule type" value="Genomic_DNA"/>
</dbReference>
<sequence>MVKSTGITRKIDELGRMVLPKEIRDFMGICDRDALEFMLDEKRNLVVIRKATRMCLRCRATGDLKTIRQGYYLRGRCLEELRQA</sequence>
<reference evidence="3" key="1">
    <citation type="submission" date="2020-08" db="EMBL/GenBank/DDBJ databases">
        <title>Genome public.</title>
        <authorList>
            <person name="Liu C."/>
            <person name="Sun Q."/>
        </authorList>
    </citation>
    <scope>NUCLEOTIDE SEQUENCE</scope>
    <source>
        <strain evidence="3">BX7</strain>
    </source>
</reference>
<dbReference type="InterPro" id="IPR052731">
    <property type="entry name" value="B_subtilis_Trans_State_Reg"/>
</dbReference>
<protein>
    <submittedName>
        <fullName evidence="3">AbrB family transcriptional regulator</fullName>
    </submittedName>
</protein>
<feature type="domain" description="SpoVT-AbrB" evidence="2">
    <location>
        <begin position="6"/>
        <end position="53"/>
    </location>
</feature>
<dbReference type="SUPFAM" id="SSF89447">
    <property type="entry name" value="AbrB/MazE/MraZ-like"/>
    <property type="match status" value="1"/>
</dbReference>
<dbReference type="PROSITE" id="PS51740">
    <property type="entry name" value="SPOVT_ABRB"/>
    <property type="match status" value="1"/>
</dbReference>
<dbReference type="GO" id="GO:0003677">
    <property type="term" value="F:DNA binding"/>
    <property type="evidence" value="ECO:0007669"/>
    <property type="project" value="UniProtKB-UniRule"/>
</dbReference>
<dbReference type="Proteomes" id="UP000620366">
    <property type="component" value="Unassembled WGS sequence"/>
</dbReference>
<proteinExistence type="predicted"/>
<dbReference type="Gene3D" id="2.10.260.10">
    <property type="match status" value="1"/>
</dbReference>
<accession>A0A926DEQ8</accession>
<dbReference type="PANTHER" id="PTHR36432:SF4">
    <property type="entry name" value="TRANSITION STATE REGULATOR ABH-RELATED"/>
    <property type="match status" value="1"/>
</dbReference>
<evidence type="ECO:0000259" key="2">
    <source>
        <dbReference type="PROSITE" id="PS51740"/>
    </source>
</evidence>
<evidence type="ECO:0000313" key="4">
    <source>
        <dbReference type="Proteomes" id="UP000620366"/>
    </source>
</evidence>
<evidence type="ECO:0000313" key="3">
    <source>
        <dbReference type="EMBL" id="MBC8536773.1"/>
    </source>
</evidence>
<name>A0A926DEQ8_9FIRM</name>